<dbReference type="PANTHER" id="PTHR45789">
    <property type="entry name" value="FI18025P1"/>
    <property type="match status" value="1"/>
</dbReference>
<dbReference type="PROSITE" id="PS50118">
    <property type="entry name" value="HMG_BOX_2"/>
    <property type="match status" value="1"/>
</dbReference>
<evidence type="ECO:0000313" key="6">
    <source>
        <dbReference type="Proteomes" id="UP000603453"/>
    </source>
</evidence>
<keyword evidence="1 3" id="KW-0238">DNA-binding</keyword>
<dbReference type="GO" id="GO:0005634">
    <property type="term" value="C:nucleus"/>
    <property type="evidence" value="ECO:0007669"/>
    <property type="project" value="UniProtKB-UniRule"/>
</dbReference>
<reference evidence="5" key="1">
    <citation type="submission" date="2020-12" db="EMBL/GenBank/DDBJ databases">
        <title>Metabolic potential, ecology and presence of endohyphal bacteria is reflected in genomic diversity of Mucoromycotina.</title>
        <authorList>
            <person name="Muszewska A."/>
            <person name="Okrasinska A."/>
            <person name="Steczkiewicz K."/>
            <person name="Drgas O."/>
            <person name="Orlowska M."/>
            <person name="Perlinska-Lenart U."/>
            <person name="Aleksandrzak-Piekarczyk T."/>
            <person name="Szatraj K."/>
            <person name="Zielenkiewicz U."/>
            <person name="Pilsyk S."/>
            <person name="Malc E."/>
            <person name="Mieczkowski P."/>
            <person name="Kruszewska J.S."/>
            <person name="Biernat P."/>
            <person name="Pawlowska J."/>
        </authorList>
    </citation>
    <scope>NUCLEOTIDE SEQUENCE</scope>
    <source>
        <strain evidence="5">WA0000017839</strain>
    </source>
</reference>
<accession>A0A8H7VAA1</accession>
<dbReference type="InterPro" id="IPR009071">
    <property type="entry name" value="HMG_box_dom"/>
</dbReference>
<proteinExistence type="predicted"/>
<dbReference type="PANTHER" id="PTHR45789:SF2">
    <property type="entry name" value="FI18025P1"/>
    <property type="match status" value="1"/>
</dbReference>
<evidence type="ECO:0000256" key="1">
    <source>
        <dbReference type="ARBA" id="ARBA00023125"/>
    </source>
</evidence>
<dbReference type="GO" id="GO:0000981">
    <property type="term" value="F:DNA-binding transcription factor activity, RNA polymerase II-specific"/>
    <property type="evidence" value="ECO:0007669"/>
    <property type="project" value="TreeGrafter"/>
</dbReference>
<evidence type="ECO:0000259" key="4">
    <source>
        <dbReference type="PROSITE" id="PS50118"/>
    </source>
</evidence>
<dbReference type="Proteomes" id="UP000603453">
    <property type="component" value="Unassembled WGS sequence"/>
</dbReference>
<dbReference type="GO" id="GO:0000978">
    <property type="term" value="F:RNA polymerase II cis-regulatory region sequence-specific DNA binding"/>
    <property type="evidence" value="ECO:0007669"/>
    <property type="project" value="TreeGrafter"/>
</dbReference>
<name>A0A8H7VAA1_9FUNG</name>
<dbReference type="AlphaFoldDB" id="A0A8H7VAA1"/>
<dbReference type="Gene3D" id="1.10.30.10">
    <property type="entry name" value="High mobility group box domain"/>
    <property type="match status" value="1"/>
</dbReference>
<gene>
    <name evidence="5" type="ORF">INT47_008478</name>
</gene>
<sequence>MLDLNELSKYFTKSQQQDMIDMDISCMQNPPGRIRRARVRKVKPDHIPRPVNSFMSYRTEKQSIIRKFCPTANHRDISRMVAKWWHNVGSHEKDIFVEKAKAAKDAHNEQYPDYIFRPKAKRSKKSIVKNAEPVNQTQDNSFASSSARTRPFVKPATAIKSRLHQSNGNYESLTSLPFNNNDAFHATYNNDLVYNGSNMFTDEVLFQTKGDAANTSNFWGAYLSNEQVILDSLSGLNEAQNPNFGLSSHDSMFSPATFTLGDVNVDSLGYPTNMTSNINNSFFYNNSYDQNLSKNNMHSRGYVNRDGQLFSQFDCEVTPQSQAMSTPRLNHPNSPLSPLVDALTFFENQINMKHEQLSDQLCDYQNNSMFDVSLPTDVLSPSITTDVNFGSSLSNNVNIKYDNASLLDDFDFWGSSIL</sequence>
<feature type="domain" description="HMG box" evidence="4">
    <location>
        <begin position="47"/>
        <end position="115"/>
    </location>
</feature>
<dbReference type="InterPro" id="IPR036910">
    <property type="entry name" value="HMG_box_dom_sf"/>
</dbReference>
<dbReference type="SUPFAM" id="SSF47095">
    <property type="entry name" value="HMG-box"/>
    <property type="match status" value="1"/>
</dbReference>
<evidence type="ECO:0000256" key="3">
    <source>
        <dbReference type="PROSITE-ProRule" id="PRU00267"/>
    </source>
</evidence>
<dbReference type="InterPro" id="IPR051356">
    <property type="entry name" value="SOX/SOX-like_TF"/>
</dbReference>
<protein>
    <recommendedName>
        <fullName evidence="4">HMG box domain-containing protein</fullName>
    </recommendedName>
</protein>
<dbReference type="CDD" id="cd01389">
    <property type="entry name" value="HMG-box_ROX1-like"/>
    <property type="match status" value="1"/>
</dbReference>
<evidence type="ECO:0000256" key="2">
    <source>
        <dbReference type="ARBA" id="ARBA00023242"/>
    </source>
</evidence>
<dbReference type="Pfam" id="PF00505">
    <property type="entry name" value="HMG_box"/>
    <property type="match status" value="1"/>
</dbReference>
<dbReference type="EMBL" id="JAEPRD010000027">
    <property type="protein sequence ID" value="KAG2207009.1"/>
    <property type="molecule type" value="Genomic_DNA"/>
</dbReference>
<keyword evidence="2 3" id="KW-0539">Nucleus</keyword>
<comment type="caution">
    <text evidence="5">The sequence shown here is derived from an EMBL/GenBank/DDBJ whole genome shotgun (WGS) entry which is preliminary data.</text>
</comment>
<evidence type="ECO:0000313" key="5">
    <source>
        <dbReference type="EMBL" id="KAG2207009.1"/>
    </source>
</evidence>
<organism evidence="5 6">
    <name type="scientific">Mucor saturninus</name>
    <dbReference type="NCBI Taxonomy" id="64648"/>
    <lineage>
        <taxon>Eukaryota</taxon>
        <taxon>Fungi</taxon>
        <taxon>Fungi incertae sedis</taxon>
        <taxon>Mucoromycota</taxon>
        <taxon>Mucoromycotina</taxon>
        <taxon>Mucoromycetes</taxon>
        <taxon>Mucorales</taxon>
        <taxon>Mucorineae</taxon>
        <taxon>Mucoraceae</taxon>
        <taxon>Mucor</taxon>
    </lineage>
</organism>
<dbReference type="OrthoDB" id="6247875at2759"/>
<feature type="DNA-binding region" description="HMG box" evidence="3">
    <location>
        <begin position="47"/>
        <end position="115"/>
    </location>
</feature>
<dbReference type="SMART" id="SM00398">
    <property type="entry name" value="HMG"/>
    <property type="match status" value="1"/>
</dbReference>
<keyword evidence="6" id="KW-1185">Reference proteome</keyword>